<organism evidence="2 3">
    <name type="scientific">Undibacterium baiyunense</name>
    <dbReference type="NCBI Taxonomy" id="2828731"/>
    <lineage>
        <taxon>Bacteria</taxon>
        <taxon>Pseudomonadati</taxon>
        <taxon>Pseudomonadota</taxon>
        <taxon>Betaproteobacteria</taxon>
        <taxon>Burkholderiales</taxon>
        <taxon>Oxalobacteraceae</taxon>
        <taxon>Undibacterium</taxon>
    </lineage>
</organism>
<feature type="region of interest" description="Disordered" evidence="1">
    <location>
        <begin position="23"/>
        <end position="50"/>
    </location>
</feature>
<proteinExistence type="predicted"/>
<keyword evidence="3" id="KW-1185">Reference proteome</keyword>
<comment type="caution">
    <text evidence="2">The sequence shown here is derived from an EMBL/GenBank/DDBJ whole genome shotgun (WGS) entry which is preliminary data.</text>
</comment>
<gene>
    <name evidence="2" type="ORF">KDM92_13750</name>
</gene>
<name>A0A941I559_9BURK</name>
<evidence type="ECO:0000313" key="2">
    <source>
        <dbReference type="EMBL" id="MBR7747649.1"/>
    </source>
</evidence>
<dbReference type="RefSeq" id="WP_212685033.1">
    <property type="nucleotide sequence ID" value="NZ_JAGSPM010000008.1"/>
</dbReference>
<feature type="compositionally biased region" description="Low complexity" evidence="1">
    <location>
        <begin position="29"/>
        <end position="50"/>
    </location>
</feature>
<evidence type="ECO:0000256" key="1">
    <source>
        <dbReference type="SAM" id="MobiDB-lite"/>
    </source>
</evidence>
<dbReference type="EMBL" id="JAGSPM010000008">
    <property type="protein sequence ID" value="MBR7747649.1"/>
    <property type="molecule type" value="Genomic_DNA"/>
</dbReference>
<protein>
    <submittedName>
        <fullName evidence="2">Uncharacterized protein</fullName>
    </submittedName>
</protein>
<reference evidence="2 3" key="1">
    <citation type="submission" date="2021-04" db="EMBL/GenBank/DDBJ databases">
        <title>novel species isolated from subtropical streams in China.</title>
        <authorList>
            <person name="Lu H."/>
        </authorList>
    </citation>
    <scope>NUCLEOTIDE SEQUENCE [LARGE SCALE GENOMIC DNA]</scope>
    <source>
        <strain evidence="2 3">BYS107W</strain>
    </source>
</reference>
<dbReference type="Proteomes" id="UP000680158">
    <property type="component" value="Unassembled WGS sequence"/>
</dbReference>
<dbReference type="AlphaFoldDB" id="A0A941I559"/>
<sequence length="78" mass="7893">MNTSQSTTNSSFTSLTSASQINNQATTESAVQSSSAAKSPAKLSNNNAPVQNAVQQVVPSEKSGSPCCGCCDPNVARA</sequence>
<evidence type="ECO:0000313" key="3">
    <source>
        <dbReference type="Proteomes" id="UP000680158"/>
    </source>
</evidence>
<accession>A0A941I559</accession>